<evidence type="ECO:0000313" key="1">
    <source>
        <dbReference type="EMBL" id="MFF0456115.1"/>
    </source>
</evidence>
<reference evidence="1 2" key="1">
    <citation type="submission" date="2024-10" db="EMBL/GenBank/DDBJ databases">
        <title>The Natural Products Discovery Center: Release of the First 8490 Sequenced Strains for Exploring Actinobacteria Biosynthetic Diversity.</title>
        <authorList>
            <person name="Kalkreuter E."/>
            <person name="Kautsar S.A."/>
            <person name="Yang D."/>
            <person name="Bader C.D."/>
            <person name="Teijaro C.N."/>
            <person name="Fluegel L."/>
            <person name="Davis C.M."/>
            <person name="Simpson J.R."/>
            <person name="Lauterbach L."/>
            <person name="Steele A.D."/>
            <person name="Gui C."/>
            <person name="Meng S."/>
            <person name="Li G."/>
            <person name="Viehrig K."/>
            <person name="Ye F."/>
            <person name="Su P."/>
            <person name="Kiefer A.F."/>
            <person name="Nichols A."/>
            <person name="Cepeda A.J."/>
            <person name="Yan W."/>
            <person name="Fan B."/>
            <person name="Jiang Y."/>
            <person name="Adhikari A."/>
            <person name="Zheng C.-J."/>
            <person name="Schuster L."/>
            <person name="Cowan T.M."/>
            <person name="Smanski M.J."/>
            <person name="Chevrette M.G."/>
            <person name="De Carvalho L.P.S."/>
            <person name="Shen B."/>
        </authorList>
    </citation>
    <scope>NUCLEOTIDE SEQUENCE [LARGE SCALE GENOMIC DNA]</scope>
    <source>
        <strain evidence="1 2">NPDC004550</strain>
    </source>
</reference>
<dbReference type="RefSeq" id="WP_387253030.1">
    <property type="nucleotide sequence ID" value="NZ_JBIALX010000009.1"/>
</dbReference>
<comment type="caution">
    <text evidence="1">The sequence shown here is derived from an EMBL/GenBank/DDBJ whole genome shotgun (WGS) entry which is preliminary data.</text>
</comment>
<proteinExistence type="predicted"/>
<keyword evidence="2" id="KW-1185">Reference proteome</keyword>
<name>A0ABW6NLT3_9NOCA</name>
<organism evidence="1 2">
    <name type="scientific">Nocardia africana</name>
    <dbReference type="NCBI Taxonomy" id="134964"/>
    <lineage>
        <taxon>Bacteria</taxon>
        <taxon>Bacillati</taxon>
        <taxon>Actinomycetota</taxon>
        <taxon>Actinomycetes</taxon>
        <taxon>Mycobacteriales</taxon>
        <taxon>Nocardiaceae</taxon>
        <taxon>Nocardia</taxon>
    </lineage>
</organism>
<dbReference type="Proteomes" id="UP001601521">
    <property type="component" value="Unassembled WGS sequence"/>
</dbReference>
<sequence>MIGLLFGPPRNRYLGRRGKHLVTERHYEKRYVAAIRVDGKSDGGGMVDLIGSSADTPFSQSGAVRSAFRPKALGLVRTELSGSDTAAHALGIQCYADYLGYRWIFTVRPPQGTLDPVGYTLCIAASMEAAAIIVIDPTHVDHRTDIGTAGFDLLTITPPRLWRVGALEPVGLLHGEVTTEMACRGAGLRGCHCAEAVSEGVPRGRGPGRSQS</sequence>
<protein>
    <submittedName>
        <fullName evidence="1">Uncharacterized protein</fullName>
    </submittedName>
</protein>
<evidence type="ECO:0000313" key="2">
    <source>
        <dbReference type="Proteomes" id="UP001601521"/>
    </source>
</evidence>
<gene>
    <name evidence="1" type="ORF">ACFYTH_22350</name>
</gene>
<accession>A0ABW6NLT3</accession>
<dbReference type="EMBL" id="JBIALX010000009">
    <property type="protein sequence ID" value="MFF0456115.1"/>
    <property type="molecule type" value="Genomic_DNA"/>
</dbReference>